<evidence type="ECO:0000256" key="4">
    <source>
        <dbReference type="ARBA" id="ARBA00023308"/>
    </source>
</evidence>
<evidence type="ECO:0000256" key="1">
    <source>
        <dbReference type="ARBA" id="ARBA00022490"/>
    </source>
</evidence>
<dbReference type="PANTHER" id="PTHR34389">
    <property type="entry name" value="L-RHAMNOSE MUTAROTASE"/>
    <property type="match status" value="1"/>
</dbReference>
<dbReference type="GO" id="GO:0019301">
    <property type="term" value="P:rhamnose catabolic process"/>
    <property type="evidence" value="ECO:0007669"/>
    <property type="project" value="UniProtKB-UniRule"/>
</dbReference>
<gene>
    <name evidence="6" type="ORF">EV146_102171</name>
</gene>
<keyword evidence="3" id="KW-0119">Carbohydrate metabolism</keyword>
<dbReference type="Gene3D" id="3.30.70.100">
    <property type="match status" value="1"/>
</dbReference>
<proteinExistence type="inferred from homology"/>
<keyword evidence="2" id="KW-0413">Isomerase</keyword>
<dbReference type="EMBL" id="SLVV01000002">
    <property type="protein sequence ID" value="TCN27224.1"/>
    <property type="molecule type" value="Genomic_DNA"/>
</dbReference>
<accession>A0A4R2BMF8</accession>
<evidence type="ECO:0000313" key="7">
    <source>
        <dbReference type="Proteomes" id="UP000295689"/>
    </source>
</evidence>
<dbReference type="RefSeq" id="WP_132001817.1">
    <property type="nucleotide sequence ID" value="NZ_JABUHM010000001.1"/>
</dbReference>
<dbReference type="InterPro" id="IPR011008">
    <property type="entry name" value="Dimeric_a/b-barrel"/>
</dbReference>
<protein>
    <recommendedName>
        <fullName evidence="5">L-rhamnose mutarotase</fullName>
        <ecNumber evidence="5">5.1.3.32</ecNumber>
    </recommendedName>
</protein>
<dbReference type="InterPro" id="IPR013448">
    <property type="entry name" value="L-rhamnose_mutarotase"/>
</dbReference>
<dbReference type="Proteomes" id="UP000295689">
    <property type="component" value="Unassembled WGS sequence"/>
</dbReference>
<dbReference type="HAMAP" id="MF_01663">
    <property type="entry name" value="L_rham_rotase"/>
    <property type="match status" value="1"/>
</dbReference>
<keyword evidence="4" id="KW-0684">Rhamnose metabolism</keyword>
<evidence type="ECO:0000256" key="5">
    <source>
        <dbReference type="NCBIfam" id="TIGR02625"/>
    </source>
</evidence>
<sequence length="104" mass="12556">MVRKAFVMSVYPDRHEEYELRHKEIWPELVAELRNHGASNYSIFLDKETSKLFGYVEVEDEEKWLKMALTEINQKWWAFMEPIMQTYPDNSPVSIDLKEVFHMD</sequence>
<keyword evidence="7" id="KW-1185">Reference proteome</keyword>
<dbReference type="PANTHER" id="PTHR34389:SF2">
    <property type="entry name" value="L-RHAMNOSE MUTAROTASE"/>
    <property type="match status" value="1"/>
</dbReference>
<dbReference type="GO" id="GO:0062192">
    <property type="term" value="F:L-rhamnose mutarotase activity"/>
    <property type="evidence" value="ECO:0007669"/>
    <property type="project" value="UniProtKB-UniRule"/>
</dbReference>
<dbReference type="EC" id="5.1.3.32" evidence="5"/>
<dbReference type="AlphaFoldDB" id="A0A4R2BMF8"/>
<dbReference type="NCBIfam" id="TIGR02625">
    <property type="entry name" value="YiiL_rotase"/>
    <property type="match status" value="1"/>
</dbReference>
<reference evidence="6 7" key="1">
    <citation type="journal article" date="2015" name="Stand. Genomic Sci.">
        <title>Genomic Encyclopedia of Bacterial and Archaeal Type Strains, Phase III: the genomes of soil and plant-associated and newly described type strains.</title>
        <authorList>
            <person name="Whitman W.B."/>
            <person name="Woyke T."/>
            <person name="Klenk H.P."/>
            <person name="Zhou Y."/>
            <person name="Lilburn T.G."/>
            <person name="Beck B.J."/>
            <person name="De Vos P."/>
            <person name="Vandamme P."/>
            <person name="Eisen J.A."/>
            <person name="Garrity G."/>
            <person name="Hugenholtz P."/>
            <person name="Kyrpides N.C."/>
        </authorList>
    </citation>
    <scope>NUCLEOTIDE SEQUENCE [LARGE SCALE GENOMIC DNA]</scope>
    <source>
        <strain evidence="6 7">CV53</strain>
    </source>
</reference>
<dbReference type="SUPFAM" id="SSF54909">
    <property type="entry name" value="Dimeric alpha+beta barrel"/>
    <property type="match status" value="1"/>
</dbReference>
<evidence type="ECO:0000256" key="2">
    <source>
        <dbReference type="ARBA" id="ARBA00023235"/>
    </source>
</evidence>
<evidence type="ECO:0000256" key="3">
    <source>
        <dbReference type="ARBA" id="ARBA00023277"/>
    </source>
</evidence>
<dbReference type="GO" id="GO:0005737">
    <property type="term" value="C:cytoplasm"/>
    <property type="evidence" value="ECO:0007669"/>
    <property type="project" value="InterPro"/>
</dbReference>
<name>A0A4R2BMF8_9BACI</name>
<dbReference type="Pfam" id="PF05336">
    <property type="entry name" value="rhaM"/>
    <property type="match status" value="1"/>
</dbReference>
<dbReference type="InterPro" id="IPR008000">
    <property type="entry name" value="Rham/fucose_mutarotase"/>
</dbReference>
<organism evidence="6 7">
    <name type="scientific">Mesobacillus foraminis</name>
    <dbReference type="NCBI Taxonomy" id="279826"/>
    <lineage>
        <taxon>Bacteria</taxon>
        <taxon>Bacillati</taxon>
        <taxon>Bacillota</taxon>
        <taxon>Bacilli</taxon>
        <taxon>Bacillales</taxon>
        <taxon>Bacillaceae</taxon>
        <taxon>Mesobacillus</taxon>
    </lineage>
</organism>
<keyword evidence="1" id="KW-0963">Cytoplasm</keyword>
<comment type="caution">
    <text evidence="6">The sequence shown here is derived from an EMBL/GenBank/DDBJ whole genome shotgun (WGS) entry which is preliminary data.</text>
</comment>
<evidence type="ECO:0000313" key="6">
    <source>
        <dbReference type="EMBL" id="TCN27224.1"/>
    </source>
</evidence>